<evidence type="ECO:0000313" key="2">
    <source>
        <dbReference type="Proteomes" id="UP000294071"/>
    </source>
</evidence>
<proteinExistence type="predicted"/>
<keyword evidence="2" id="KW-1185">Reference proteome</keyword>
<evidence type="ECO:0000313" key="1">
    <source>
        <dbReference type="EMBL" id="RYB94502.1"/>
    </source>
</evidence>
<organism evidence="1 2">
    <name type="scientific">Nocardioides oleivorans</name>
    <dbReference type="NCBI Taxonomy" id="273676"/>
    <lineage>
        <taxon>Bacteria</taxon>
        <taxon>Bacillati</taxon>
        <taxon>Actinomycetota</taxon>
        <taxon>Actinomycetes</taxon>
        <taxon>Propionibacteriales</taxon>
        <taxon>Nocardioidaceae</taxon>
        <taxon>Nocardioides</taxon>
    </lineage>
</organism>
<name>A0A4V1RL45_9ACTN</name>
<evidence type="ECO:0008006" key="3">
    <source>
        <dbReference type="Google" id="ProtNLM"/>
    </source>
</evidence>
<dbReference type="InterPro" id="IPR036689">
    <property type="entry name" value="ESAT-6-like_sf"/>
</dbReference>
<dbReference type="OrthoDB" id="3762199at2"/>
<sequence>MGTQVTVEISDLRGYADVVDDMATYLGRASGYADTHCNATDFGLLLDPLASDYSALLPRMKTLLSDQVALMKANATAIDQTLQDFLTTDAQEAERHGGQATITDDGTSASYYGNPLTEFGSPTPDESDLPEIDFGFPFDQLAWALEKICGYDVRREVTDYLAGDVVEVSRQSNAWYMVGSATGSYSWCLRNANVIVARTWTGDAAESTIQRMDEWKESLDQQGTDFHQVGAHLADIAADAVDMAQLAVDLIKYAIDLIAAAWSSQWIPVYGQAKFVKKAWDAYQIVKKAWDKISEFLDVLNLVLSSLEIIYSSLNPVELPAAPSHA</sequence>
<reference evidence="1 2" key="1">
    <citation type="submission" date="2019-01" db="EMBL/GenBank/DDBJ databases">
        <title>Novel species of Nocardioides.</title>
        <authorList>
            <person name="Liu Q."/>
            <person name="Xin Y.-H."/>
        </authorList>
    </citation>
    <scope>NUCLEOTIDE SEQUENCE [LARGE SCALE GENOMIC DNA]</scope>
    <source>
        <strain evidence="1 2">CGMCC 4.6882</strain>
    </source>
</reference>
<dbReference type="SUPFAM" id="SSF140453">
    <property type="entry name" value="EsxAB dimer-like"/>
    <property type="match status" value="1"/>
</dbReference>
<dbReference type="AlphaFoldDB" id="A0A4V1RL45"/>
<dbReference type="RefSeq" id="WP_129399853.1">
    <property type="nucleotide sequence ID" value="NZ_SDWT01000001.1"/>
</dbReference>
<comment type="caution">
    <text evidence="1">The sequence shown here is derived from an EMBL/GenBank/DDBJ whole genome shotgun (WGS) entry which is preliminary data.</text>
</comment>
<dbReference type="EMBL" id="SDWT01000001">
    <property type="protein sequence ID" value="RYB94502.1"/>
    <property type="molecule type" value="Genomic_DNA"/>
</dbReference>
<gene>
    <name evidence="1" type="ORF">EUA93_09195</name>
</gene>
<protein>
    <recommendedName>
        <fullName evidence="3">WXG100 family type VII secretion target</fullName>
    </recommendedName>
</protein>
<accession>A0A4V1RL45</accession>
<dbReference type="Proteomes" id="UP000294071">
    <property type="component" value="Unassembled WGS sequence"/>
</dbReference>